<dbReference type="SUPFAM" id="SSF53448">
    <property type="entry name" value="Nucleotide-diphospho-sugar transferases"/>
    <property type="match status" value="1"/>
</dbReference>
<proteinExistence type="predicted"/>
<sequence length="410" mass="45313">MTKVSVIMANYQGEAYIEAAIASVMRQTHADLELLITDDASPDGSVAVIRAWTARDERVVLLENETNVGVSAARNRALDQASGDWIAIMDSDDLIHPDRLRRLLVAARQAGVSMVADDMLFFSEFPDGAGRTLLQSLGLKSPHRIGAADLIASEDPAQNQPPFGYLKMLIARDALNGLRYDETLEIAEDFDFYTRLMLQRGDCLLLPEPMYLYRRHSASLSYRLSTRALGRMLAAQERMVAQQTVAADLADALRRRIGALSGALEYQGLVESLKARRKVDAIRRLLRRPRSVIDLFTSLSERLRRRRPAARSPLEIRIRAATGGPCEDVRLEQPPSPGLEWASPPASVAAKLSDLAAAHRLTVTAQGLAGLWWLWLVPSWSEARVELAAEEIGTQDLPLPAGAELIPQHR</sequence>
<dbReference type="PANTHER" id="PTHR43685:SF2">
    <property type="entry name" value="GLYCOSYLTRANSFERASE 2-LIKE DOMAIN-CONTAINING PROTEIN"/>
    <property type="match status" value="1"/>
</dbReference>
<feature type="domain" description="Glycosyltransferase 2-like" evidence="1">
    <location>
        <begin position="5"/>
        <end position="122"/>
    </location>
</feature>
<keyword evidence="2" id="KW-0328">Glycosyltransferase</keyword>
<dbReference type="EMBL" id="ONZF01000009">
    <property type="protein sequence ID" value="SPJ25527.1"/>
    <property type="molecule type" value="Genomic_DNA"/>
</dbReference>
<evidence type="ECO:0000313" key="2">
    <source>
        <dbReference type="EMBL" id="SPJ25527.1"/>
    </source>
</evidence>
<keyword evidence="3" id="KW-1185">Reference proteome</keyword>
<dbReference type="AlphaFoldDB" id="A0A2R8BZD0"/>
<dbReference type="RefSeq" id="WP_108895321.1">
    <property type="nucleotide sequence ID" value="NZ_ONZF01000009.1"/>
</dbReference>
<dbReference type="GO" id="GO:0016757">
    <property type="term" value="F:glycosyltransferase activity"/>
    <property type="evidence" value="ECO:0007669"/>
    <property type="project" value="UniProtKB-KW"/>
</dbReference>
<gene>
    <name evidence="2" type="primary">epsE</name>
    <name evidence="2" type="ORF">PAA8504_03378</name>
</gene>
<dbReference type="InterPro" id="IPR001173">
    <property type="entry name" value="Glyco_trans_2-like"/>
</dbReference>
<dbReference type="Gene3D" id="3.90.550.10">
    <property type="entry name" value="Spore Coat Polysaccharide Biosynthesis Protein SpsA, Chain A"/>
    <property type="match status" value="1"/>
</dbReference>
<reference evidence="2 3" key="1">
    <citation type="submission" date="2018-03" db="EMBL/GenBank/DDBJ databases">
        <authorList>
            <person name="Keele B.F."/>
        </authorList>
    </citation>
    <scope>NUCLEOTIDE SEQUENCE [LARGE SCALE GENOMIC DNA]</scope>
    <source>
        <strain evidence="2 3">CECT 8504</strain>
    </source>
</reference>
<evidence type="ECO:0000259" key="1">
    <source>
        <dbReference type="Pfam" id="PF00535"/>
    </source>
</evidence>
<dbReference type="InterPro" id="IPR050834">
    <property type="entry name" value="Glycosyltransf_2"/>
</dbReference>
<dbReference type="EC" id="2.4.-.-" evidence="2"/>
<keyword evidence="2" id="KW-0808">Transferase</keyword>
<name>A0A2R8BZD0_9RHOB</name>
<dbReference type="Pfam" id="PF00535">
    <property type="entry name" value="Glycos_transf_2"/>
    <property type="match status" value="1"/>
</dbReference>
<dbReference type="OrthoDB" id="7527830at2"/>
<dbReference type="InterPro" id="IPR029044">
    <property type="entry name" value="Nucleotide-diphossugar_trans"/>
</dbReference>
<protein>
    <submittedName>
        <fullName evidence="2">Glycosyltransferase EpsE</fullName>
        <ecNumber evidence="2">2.4.-.-</ecNumber>
    </submittedName>
</protein>
<organism evidence="2 3">
    <name type="scientific">Palleronia abyssalis</name>
    <dbReference type="NCBI Taxonomy" id="1501240"/>
    <lineage>
        <taxon>Bacteria</taxon>
        <taxon>Pseudomonadati</taxon>
        <taxon>Pseudomonadota</taxon>
        <taxon>Alphaproteobacteria</taxon>
        <taxon>Rhodobacterales</taxon>
        <taxon>Roseobacteraceae</taxon>
        <taxon>Palleronia</taxon>
    </lineage>
</organism>
<dbReference type="PANTHER" id="PTHR43685">
    <property type="entry name" value="GLYCOSYLTRANSFERASE"/>
    <property type="match status" value="1"/>
</dbReference>
<accession>A0A2R8BZD0</accession>
<dbReference type="Proteomes" id="UP000244912">
    <property type="component" value="Unassembled WGS sequence"/>
</dbReference>
<evidence type="ECO:0000313" key="3">
    <source>
        <dbReference type="Proteomes" id="UP000244912"/>
    </source>
</evidence>